<protein>
    <recommendedName>
        <fullName evidence="4">WXG100 family type VII secretion target</fullName>
    </recommendedName>
</protein>
<evidence type="ECO:0000313" key="3">
    <source>
        <dbReference type="Proteomes" id="UP001237595"/>
    </source>
</evidence>
<evidence type="ECO:0008006" key="4">
    <source>
        <dbReference type="Google" id="ProtNLM"/>
    </source>
</evidence>
<feature type="compositionally biased region" description="Polar residues" evidence="1">
    <location>
        <begin position="10"/>
        <end position="20"/>
    </location>
</feature>
<dbReference type="RefSeq" id="WP_281457848.1">
    <property type="nucleotide sequence ID" value="NZ_JASAOF010000019.1"/>
</dbReference>
<proteinExistence type="predicted"/>
<gene>
    <name evidence="2" type="ORF">QFW96_23305</name>
</gene>
<organism evidence="2 3">
    <name type="scientific">Saccharopolyspora ipomoeae</name>
    <dbReference type="NCBI Taxonomy" id="3042027"/>
    <lineage>
        <taxon>Bacteria</taxon>
        <taxon>Bacillati</taxon>
        <taxon>Actinomycetota</taxon>
        <taxon>Actinomycetes</taxon>
        <taxon>Pseudonocardiales</taxon>
        <taxon>Pseudonocardiaceae</taxon>
        <taxon>Saccharopolyspora</taxon>
    </lineage>
</organism>
<feature type="region of interest" description="Disordered" evidence="1">
    <location>
        <begin position="1"/>
        <end position="42"/>
    </location>
</feature>
<comment type="caution">
    <text evidence="2">The sequence shown here is derived from an EMBL/GenBank/DDBJ whole genome shotgun (WGS) entry which is preliminary data.</text>
</comment>
<dbReference type="Proteomes" id="UP001237595">
    <property type="component" value="Unassembled WGS sequence"/>
</dbReference>
<keyword evidence="3" id="KW-1185">Reference proteome</keyword>
<evidence type="ECO:0000256" key="1">
    <source>
        <dbReference type="SAM" id="MobiDB-lite"/>
    </source>
</evidence>
<evidence type="ECO:0000313" key="2">
    <source>
        <dbReference type="EMBL" id="MDI2031575.1"/>
    </source>
</evidence>
<sequence>MDGMRAQPETLRSWSSSLQQAGDGLTAAAQGSPEPPNTGRCTAMTSAGLAQLFEGIAAVNEGLAAAAEAVNQASATYHHTDEQAAGGN</sequence>
<reference evidence="2 3" key="1">
    <citation type="submission" date="2023-04" db="EMBL/GenBank/DDBJ databases">
        <title>Draft genome sequence of Saccharopolyspora sp. TS4A08 isolated from sweet potato rhizospheric soil.</title>
        <authorList>
            <person name="Suksaard P."/>
            <person name="Duangmal K."/>
        </authorList>
    </citation>
    <scope>NUCLEOTIDE SEQUENCE [LARGE SCALE GENOMIC DNA]</scope>
    <source>
        <strain evidence="2 3">TS4A08</strain>
    </source>
</reference>
<name>A0ABT6PUN3_9PSEU</name>
<accession>A0ABT6PUN3</accession>
<dbReference type="EMBL" id="JASAOF010000019">
    <property type="protein sequence ID" value="MDI2031575.1"/>
    <property type="molecule type" value="Genomic_DNA"/>
</dbReference>